<protein>
    <submittedName>
        <fullName evidence="2">Uncharacterized protein</fullName>
    </submittedName>
</protein>
<evidence type="ECO:0000256" key="1">
    <source>
        <dbReference type="SAM" id="MobiDB-lite"/>
    </source>
</evidence>
<evidence type="ECO:0000313" key="3">
    <source>
        <dbReference type="Proteomes" id="UP000601435"/>
    </source>
</evidence>
<name>A0A813CD71_9DINO</name>
<organism evidence="2 3">
    <name type="scientific">Symbiodinium necroappetens</name>
    <dbReference type="NCBI Taxonomy" id="1628268"/>
    <lineage>
        <taxon>Eukaryota</taxon>
        <taxon>Sar</taxon>
        <taxon>Alveolata</taxon>
        <taxon>Dinophyceae</taxon>
        <taxon>Suessiales</taxon>
        <taxon>Symbiodiniaceae</taxon>
        <taxon>Symbiodinium</taxon>
    </lineage>
</organism>
<reference evidence="2" key="1">
    <citation type="submission" date="2021-02" db="EMBL/GenBank/DDBJ databases">
        <authorList>
            <person name="Dougan E. K."/>
            <person name="Rhodes N."/>
            <person name="Thang M."/>
            <person name="Chan C."/>
        </authorList>
    </citation>
    <scope>NUCLEOTIDE SEQUENCE</scope>
</reference>
<dbReference type="Proteomes" id="UP000601435">
    <property type="component" value="Unassembled WGS sequence"/>
</dbReference>
<gene>
    <name evidence="2" type="ORF">SNEC2469_LOCUS34750</name>
</gene>
<dbReference type="OrthoDB" id="10279780at2759"/>
<dbReference type="AlphaFoldDB" id="A0A813CD71"/>
<accession>A0A813CD71</accession>
<dbReference type="EMBL" id="CAJNJA010097330">
    <property type="protein sequence ID" value="CAE7942661.1"/>
    <property type="molecule type" value="Genomic_DNA"/>
</dbReference>
<keyword evidence="3" id="KW-1185">Reference proteome</keyword>
<feature type="region of interest" description="Disordered" evidence="1">
    <location>
        <begin position="63"/>
        <end position="85"/>
    </location>
</feature>
<proteinExistence type="predicted"/>
<evidence type="ECO:0000313" key="2">
    <source>
        <dbReference type="EMBL" id="CAE7942661.1"/>
    </source>
</evidence>
<comment type="caution">
    <text evidence="2">The sequence shown here is derived from an EMBL/GenBank/DDBJ whole genome shotgun (WGS) entry which is preliminary data.</text>
</comment>
<feature type="compositionally biased region" description="Low complexity" evidence="1">
    <location>
        <begin position="71"/>
        <end position="85"/>
    </location>
</feature>
<sequence length="85" mass="9431">MLADAFEPGWRSAKPVLHCSGRDWCQCKESLTVRCCKSPWVVEVDIQCDDHVAPKPEFQAQLAEPTGFRGSNSSRIRSSSSANAY</sequence>